<name>A0A194VMI9_CYTMA</name>
<dbReference type="AlphaFoldDB" id="A0A194VMI9"/>
<feature type="region of interest" description="Disordered" evidence="1">
    <location>
        <begin position="434"/>
        <end position="480"/>
    </location>
</feature>
<evidence type="ECO:0000313" key="3">
    <source>
        <dbReference type="Proteomes" id="UP000078559"/>
    </source>
</evidence>
<feature type="compositionally biased region" description="Low complexity" evidence="1">
    <location>
        <begin position="445"/>
        <end position="458"/>
    </location>
</feature>
<feature type="region of interest" description="Disordered" evidence="1">
    <location>
        <begin position="61"/>
        <end position="103"/>
    </location>
</feature>
<reference evidence="2" key="1">
    <citation type="submission" date="2014-12" db="EMBL/GenBank/DDBJ databases">
        <title>Genome Sequence of Valsa Canker Pathogens Uncovers a Specific Adaption of Colonization on Woody Bark.</title>
        <authorList>
            <person name="Yin Z."/>
            <person name="Liu H."/>
            <person name="Gao X."/>
            <person name="Li Z."/>
            <person name="Song N."/>
            <person name="Ke X."/>
            <person name="Dai Q."/>
            <person name="Wu Y."/>
            <person name="Sun Y."/>
            <person name="Xu J.-R."/>
            <person name="Kang Z.K."/>
            <person name="Wang L."/>
            <person name="Huang L."/>
        </authorList>
    </citation>
    <scope>NUCLEOTIDE SEQUENCE [LARGE SCALE GENOMIC DNA]</scope>
    <source>
        <strain evidence="2">03-8</strain>
    </source>
</reference>
<feature type="compositionally biased region" description="Low complexity" evidence="1">
    <location>
        <begin position="121"/>
        <end position="136"/>
    </location>
</feature>
<dbReference type="EMBL" id="CM003098">
    <property type="protein sequence ID" value="KUI65217.1"/>
    <property type="molecule type" value="Genomic_DNA"/>
</dbReference>
<gene>
    <name evidence="2" type="ORF">VM1G_00369</name>
</gene>
<feature type="region of interest" description="Disordered" evidence="1">
    <location>
        <begin position="788"/>
        <end position="844"/>
    </location>
</feature>
<accession>A0A194VMI9</accession>
<proteinExistence type="predicted"/>
<protein>
    <submittedName>
        <fullName evidence="2">Uncharacterized protein</fullName>
    </submittedName>
</protein>
<sequence>MRAALGGAYWSGQNQRKMTKKSISAGPPESSSQDNAFVSHQQQQQQYTPSALEAENFADFLEPAVEGPPSPGRIRALSNKVKQASVSERHVSQQTASSGSSSLLSLASFDHRPSWDQTMDSLPLSRKSSTRSTTSSMRERPESVQAIGKAIFHRKSKFRRDSLANAGNDMDGAGERARTASISKERGLSMSLFSRRKTVQAGEASSAQRKPQISSPFNFQHVTQVQRDQLPSIGRGSQAMLQNEFSTIRAGPMPTTGLSNSIQAEDLRVPNFSSRATRPHDDDDIAPHVVPHSREGSMSRPPSWQKSPTRPTVRQTQSQDQLSRMAPPRPPRSPTPLDLDFEFGQPMPPHLNSRRPSIPRRDSEALVNQSISGFAFPAPPPLQSAANTPPASPTTKTERRYSRMFMPSPAENPNWPLPLSNASTATFEAALPDVPEEEENHGQNRSRASTRSTNSSLRVSQSVPALRKMSASNPDSISHDRSLSRESAVFGYFDMSAIQRAVMESVMSRNDDAEPLPRDAWEDVIDYCYEHEAEADCDYDWDRPSLNQDMEPTFLVTDDGTNDATLCQSSFDRFRIPSLSPSSNLSVGSAQEAQEAITPMIPTALSKSPTQSNFSLPRRDTAQPQRFLHVRTTSQASSFKESHGFTLSPSMLIPTDYHQELLAHQAELDQQEPDSPGSAVTYEDPRLNNMESSNLFVAARSSASTTASIGTSRSNFDRHISTISANTDYTRLTMSTSSLNIEDYLPKDEAPQAISTEEKEIIAPETISGVSHIASTMSAHARSQSIAGLLNSSGPRPLSRDNHSSDPNLGGVRFAKSPLGRGRSRTLSTPPPPGQYGLFPRPAN</sequence>
<evidence type="ECO:0000256" key="1">
    <source>
        <dbReference type="SAM" id="MobiDB-lite"/>
    </source>
</evidence>
<feature type="region of interest" description="Disordered" evidence="1">
    <location>
        <begin position="115"/>
        <end position="145"/>
    </location>
</feature>
<feature type="region of interest" description="Disordered" evidence="1">
    <location>
        <begin position="374"/>
        <end position="398"/>
    </location>
</feature>
<feature type="compositionally biased region" description="Polar residues" evidence="1">
    <location>
        <begin position="300"/>
        <end position="322"/>
    </location>
</feature>
<feature type="region of interest" description="Disordered" evidence="1">
    <location>
        <begin position="1"/>
        <end position="49"/>
    </location>
</feature>
<dbReference type="Proteomes" id="UP000078559">
    <property type="component" value="Chromosome 1"/>
</dbReference>
<organism evidence="2 3">
    <name type="scientific">Cytospora mali</name>
    <name type="common">Apple Valsa canker fungus</name>
    <name type="synonym">Valsa mali</name>
    <dbReference type="NCBI Taxonomy" id="578113"/>
    <lineage>
        <taxon>Eukaryota</taxon>
        <taxon>Fungi</taxon>
        <taxon>Dikarya</taxon>
        <taxon>Ascomycota</taxon>
        <taxon>Pezizomycotina</taxon>
        <taxon>Sordariomycetes</taxon>
        <taxon>Sordariomycetidae</taxon>
        <taxon>Diaporthales</taxon>
        <taxon>Cytosporaceae</taxon>
        <taxon>Cytospora</taxon>
    </lineage>
</organism>
<feature type="compositionally biased region" description="Polar residues" evidence="1">
    <location>
        <begin position="384"/>
        <end position="395"/>
    </location>
</feature>
<evidence type="ECO:0000313" key="2">
    <source>
        <dbReference type="EMBL" id="KUI65217.1"/>
    </source>
</evidence>
<keyword evidence="3" id="KW-1185">Reference proteome</keyword>
<feature type="region of interest" description="Disordered" evidence="1">
    <location>
        <begin position="273"/>
        <end position="339"/>
    </location>
</feature>
<dbReference type="OrthoDB" id="5237293at2759"/>
<feature type="compositionally biased region" description="Polar residues" evidence="1">
    <location>
        <begin position="29"/>
        <end position="40"/>
    </location>
</feature>